<evidence type="ECO:0000256" key="1">
    <source>
        <dbReference type="ARBA" id="ARBA00010111"/>
    </source>
</evidence>
<protein>
    <recommendedName>
        <fullName evidence="4">Large ribosomal subunit protein bL34m</fullName>
    </recommendedName>
</protein>
<dbReference type="FunFam" id="1.10.287.3980:FF:000001">
    <property type="entry name" value="Mitochondrial ribosomal protein L34"/>
    <property type="match status" value="1"/>
</dbReference>
<dbReference type="InterPro" id="IPR020939">
    <property type="entry name" value="Ribosomal_bL34_CS"/>
</dbReference>
<dbReference type="GO" id="GO:0003735">
    <property type="term" value="F:structural constituent of ribosome"/>
    <property type="evidence" value="ECO:0007669"/>
    <property type="project" value="InterPro"/>
</dbReference>
<dbReference type="AlphaFoldDB" id="A0AAW1LJE0"/>
<dbReference type="HAMAP" id="MF_00391">
    <property type="entry name" value="Ribosomal_bL34"/>
    <property type="match status" value="1"/>
</dbReference>
<reference evidence="5" key="1">
    <citation type="submission" date="2024-03" db="EMBL/GenBank/DDBJ databases">
        <title>WGS assembly of Saponaria officinalis var. Norfolk2.</title>
        <authorList>
            <person name="Jenkins J."/>
            <person name="Shu S."/>
            <person name="Grimwood J."/>
            <person name="Barry K."/>
            <person name="Goodstein D."/>
            <person name="Schmutz J."/>
            <person name="Leebens-Mack J."/>
            <person name="Osbourn A."/>
        </authorList>
    </citation>
    <scope>NUCLEOTIDE SEQUENCE [LARGE SCALE GENOMIC DNA]</scope>
    <source>
        <strain evidence="5">JIC</strain>
    </source>
</reference>
<keyword evidence="2" id="KW-0689">Ribosomal protein</keyword>
<dbReference type="PROSITE" id="PS00784">
    <property type="entry name" value="RIBOSOMAL_L34"/>
    <property type="match status" value="1"/>
</dbReference>
<dbReference type="Pfam" id="PF00468">
    <property type="entry name" value="Ribosomal_L34"/>
    <property type="match status" value="1"/>
</dbReference>
<dbReference type="InterPro" id="IPR000271">
    <property type="entry name" value="Ribosomal_bL34"/>
</dbReference>
<comment type="caution">
    <text evidence="5">The sequence shown here is derived from an EMBL/GenBank/DDBJ whole genome shotgun (WGS) entry which is preliminary data.</text>
</comment>
<dbReference type="GO" id="GO:0006412">
    <property type="term" value="P:translation"/>
    <property type="evidence" value="ECO:0007669"/>
    <property type="project" value="InterPro"/>
</dbReference>
<proteinExistence type="inferred from homology"/>
<name>A0AAW1LJE0_SAPOF</name>
<evidence type="ECO:0000313" key="5">
    <source>
        <dbReference type="EMBL" id="KAK9734490.1"/>
    </source>
</evidence>
<evidence type="ECO:0000256" key="3">
    <source>
        <dbReference type="ARBA" id="ARBA00023274"/>
    </source>
</evidence>
<keyword evidence="6" id="KW-1185">Reference proteome</keyword>
<comment type="similarity">
    <text evidence="1">Belongs to the bacterial ribosomal protein bL34 family.</text>
</comment>
<evidence type="ECO:0000313" key="6">
    <source>
        <dbReference type="Proteomes" id="UP001443914"/>
    </source>
</evidence>
<dbReference type="Gene3D" id="1.10.287.3980">
    <property type="match status" value="1"/>
</dbReference>
<dbReference type="PANTHER" id="PTHR14503">
    <property type="entry name" value="MITOCHONDRIAL RIBOSOMAL PROTEIN 34 FAMILY MEMBER"/>
    <property type="match status" value="1"/>
</dbReference>
<sequence>MAAKTLIRTGASMATRFLNSAAISSPSSTQQALFSSPSKLFLSPSLSNSHPFLFFPQTHQNDAVLPSAVPFPTPLGRKKEVDEKTLEIVMNFYPFGHPSLDFFLPDANDSSDDPMILFPKRTFQPSTLRRKRNHGFFARKATKGGRRVIARRVAKGRHRVTA</sequence>
<dbReference type="Proteomes" id="UP001443914">
    <property type="component" value="Unassembled WGS sequence"/>
</dbReference>
<dbReference type="PANTHER" id="PTHR14503:SF12">
    <property type="entry name" value="RIBOSOMAL PROTEIN L34"/>
    <property type="match status" value="1"/>
</dbReference>
<organism evidence="5 6">
    <name type="scientific">Saponaria officinalis</name>
    <name type="common">Common soapwort</name>
    <name type="synonym">Lychnis saponaria</name>
    <dbReference type="NCBI Taxonomy" id="3572"/>
    <lineage>
        <taxon>Eukaryota</taxon>
        <taxon>Viridiplantae</taxon>
        <taxon>Streptophyta</taxon>
        <taxon>Embryophyta</taxon>
        <taxon>Tracheophyta</taxon>
        <taxon>Spermatophyta</taxon>
        <taxon>Magnoliopsida</taxon>
        <taxon>eudicotyledons</taxon>
        <taxon>Gunneridae</taxon>
        <taxon>Pentapetalae</taxon>
        <taxon>Caryophyllales</taxon>
        <taxon>Caryophyllaceae</taxon>
        <taxon>Caryophylleae</taxon>
        <taxon>Saponaria</taxon>
    </lineage>
</organism>
<dbReference type="GO" id="GO:0005762">
    <property type="term" value="C:mitochondrial large ribosomal subunit"/>
    <property type="evidence" value="ECO:0007669"/>
    <property type="project" value="TreeGrafter"/>
</dbReference>
<dbReference type="EMBL" id="JBDFQZ010000004">
    <property type="protein sequence ID" value="KAK9734490.1"/>
    <property type="molecule type" value="Genomic_DNA"/>
</dbReference>
<dbReference type="NCBIfam" id="TIGR01030">
    <property type="entry name" value="rpmH_bact"/>
    <property type="match status" value="1"/>
</dbReference>
<keyword evidence="3" id="KW-0687">Ribonucleoprotein</keyword>
<gene>
    <name evidence="5" type="ORF">RND81_04G143100</name>
</gene>
<accession>A0AAW1LJE0</accession>
<evidence type="ECO:0000256" key="4">
    <source>
        <dbReference type="ARBA" id="ARBA00035274"/>
    </source>
</evidence>
<evidence type="ECO:0000256" key="2">
    <source>
        <dbReference type="ARBA" id="ARBA00022980"/>
    </source>
</evidence>